<gene>
    <name evidence="1" type="ORF">BGZ65_010208</name>
</gene>
<organism evidence="1 2">
    <name type="scientific">Modicella reniformis</name>
    <dbReference type="NCBI Taxonomy" id="1440133"/>
    <lineage>
        <taxon>Eukaryota</taxon>
        <taxon>Fungi</taxon>
        <taxon>Fungi incertae sedis</taxon>
        <taxon>Mucoromycota</taxon>
        <taxon>Mortierellomycotina</taxon>
        <taxon>Mortierellomycetes</taxon>
        <taxon>Mortierellales</taxon>
        <taxon>Mortierellaceae</taxon>
        <taxon>Modicella</taxon>
    </lineage>
</organism>
<name>A0A9P6II54_9FUNG</name>
<dbReference type="EMBL" id="JAAAHW010010996">
    <property type="protein sequence ID" value="KAF9921618.1"/>
    <property type="molecule type" value="Genomic_DNA"/>
</dbReference>
<dbReference type="AlphaFoldDB" id="A0A9P6II54"/>
<comment type="caution">
    <text evidence="1">The sequence shown here is derived from an EMBL/GenBank/DDBJ whole genome shotgun (WGS) entry which is preliminary data.</text>
</comment>
<sequence>MNGKHFKGPVLDVVNSGRRYDPILEMMSNGRIEEMVLQNFDNLFQKMDIHSMRMASRLRRLTLDSESCLYTRLFKYTVTKLLERCPSLVELNIGVFNLNDAFEDLTAMLPILPYLEKLSLQRGNDGIEIEVFQGKIQAVKARIESLDGLSPDSLLLFRKGCLTQLEIRSSSVESCVSQLTNMIHWNARLRNIELQCDIQHSQTIMDAITSTREEILSNGNSCDLQQLRIYSGTSKWNSDVSIVVKFHDSVSAPTTSSHVRIPGSMGLEFFSTFFLQYGWCVRTLDVQTGCTDEWAVILDNLTQEKGSKITSLSLDDTSSLSLDTAVGVDCMIRVIDRSHDLQRLEFTFNDLHEKHQQEKMKSLVSRYGKRLNELKLYGYSGDVWIPRVMVLCPTRLDLPQLESFTLYNNDKSPLSPDCAQWIAAMVSPPTQVSAMTLSSQSNQSTTAPISESSGCGWTSLREITLLYINLQTDDWKVVIKSIDYSALTGLYIHDNTFSMDHFKFLVDCVPVNTNPVARLYIYISSGIERGDELDFQITRLRDKVPN</sequence>
<dbReference type="Gene3D" id="3.80.10.10">
    <property type="entry name" value="Ribonuclease Inhibitor"/>
    <property type="match status" value="2"/>
</dbReference>
<dbReference type="InterPro" id="IPR032675">
    <property type="entry name" value="LRR_dom_sf"/>
</dbReference>
<dbReference type="SUPFAM" id="SSF52047">
    <property type="entry name" value="RNI-like"/>
    <property type="match status" value="1"/>
</dbReference>
<accession>A0A9P6II54</accession>
<reference evidence="1" key="1">
    <citation type="journal article" date="2020" name="Fungal Divers.">
        <title>Resolving the Mortierellaceae phylogeny through synthesis of multi-gene phylogenetics and phylogenomics.</title>
        <authorList>
            <person name="Vandepol N."/>
            <person name="Liber J."/>
            <person name="Desiro A."/>
            <person name="Na H."/>
            <person name="Kennedy M."/>
            <person name="Barry K."/>
            <person name="Grigoriev I.V."/>
            <person name="Miller A.N."/>
            <person name="O'Donnell K."/>
            <person name="Stajich J.E."/>
            <person name="Bonito G."/>
        </authorList>
    </citation>
    <scope>NUCLEOTIDE SEQUENCE</scope>
    <source>
        <strain evidence="1">MES-2147</strain>
    </source>
</reference>
<protein>
    <submittedName>
        <fullName evidence="1">Uncharacterized protein</fullName>
    </submittedName>
</protein>
<evidence type="ECO:0000313" key="1">
    <source>
        <dbReference type="EMBL" id="KAF9921618.1"/>
    </source>
</evidence>
<dbReference type="OrthoDB" id="2371100at2759"/>
<proteinExistence type="predicted"/>
<feature type="non-terminal residue" evidence="1">
    <location>
        <position position="546"/>
    </location>
</feature>
<dbReference type="Proteomes" id="UP000749646">
    <property type="component" value="Unassembled WGS sequence"/>
</dbReference>
<keyword evidence="2" id="KW-1185">Reference proteome</keyword>
<evidence type="ECO:0000313" key="2">
    <source>
        <dbReference type="Proteomes" id="UP000749646"/>
    </source>
</evidence>